<reference evidence="2" key="1">
    <citation type="submission" date="2023-03" db="EMBL/GenBank/DDBJ databases">
        <title>Andean soil-derived lignocellulolytic bacterial consortium as a source of novel taxa and putative plastic-active enzymes.</title>
        <authorList>
            <person name="Diaz-Garcia L."/>
            <person name="Chuvochina M."/>
            <person name="Feuerriegel G."/>
            <person name="Bunk B."/>
            <person name="Sproer C."/>
            <person name="Streit W.R."/>
            <person name="Rodriguez L.M."/>
            <person name="Overmann J."/>
            <person name="Jimenez D.J."/>
        </authorList>
    </citation>
    <scope>NUCLEOTIDE SEQUENCE</scope>
    <source>
        <strain evidence="2">MAG 833</strain>
    </source>
</reference>
<dbReference type="Gene3D" id="3.40.1350.10">
    <property type="match status" value="1"/>
</dbReference>
<accession>A0AAJ5X2P0</accession>
<dbReference type="PANTHER" id="PTHR34039:SF1">
    <property type="entry name" value="UPF0102 PROTEIN YRAN"/>
    <property type="match status" value="1"/>
</dbReference>
<proteinExistence type="inferred from homology"/>
<dbReference type="InterPro" id="IPR003509">
    <property type="entry name" value="UPF0102_YraN-like"/>
</dbReference>
<dbReference type="NCBIfam" id="NF009151">
    <property type="entry name" value="PRK12497.1-5"/>
    <property type="match status" value="1"/>
</dbReference>
<dbReference type="EMBL" id="CP119326">
    <property type="protein sequence ID" value="WEK40889.1"/>
    <property type="molecule type" value="Genomic_DNA"/>
</dbReference>
<name>A0AAJ5X2P0_9CAUL</name>
<dbReference type="Pfam" id="PF02021">
    <property type="entry name" value="UPF0102"/>
    <property type="match status" value="1"/>
</dbReference>
<dbReference type="InterPro" id="IPR011335">
    <property type="entry name" value="Restrct_endonuc-II-like"/>
</dbReference>
<comment type="similarity">
    <text evidence="1">Belongs to the UPF0102 family.</text>
</comment>
<organism evidence="2 3">
    <name type="scientific">Candidatus Brevundimonas colombiensis</name>
    <dbReference type="NCBI Taxonomy" id="3121376"/>
    <lineage>
        <taxon>Bacteria</taxon>
        <taxon>Pseudomonadati</taxon>
        <taxon>Pseudomonadota</taxon>
        <taxon>Alphaproteobacteria</taxon>
        <taxon>Caulobacterales</taxon>
        <taxon>Caulobacteraceae</taxon>
        <taxon>Brevundimonas</taxon>
    </lineage>
</organism>
<dbReference type="GO" id="GO:0003676">
    <property type="term" value="F:nucleic acid binding"/>
    <property type="evidence" value="ECO:0007669"/>
    <property type="project" value="InterPro"/>
</dbReference>
<dbReference type="InterPro" id="IPR011856">
    <property type="entry name" value="tRNA_endonuc-like_dom_sf"/>
</dbReference>
<evidence type="ECO:0000313" key="2">
    <source>
        <dbReference type="EMBL" id="WEK40889.1"/>
    </source>
</evidence>
<sequence length="137" mass="15517">MKRLARPAPARRPKAAWRQAKGGTAYRAGHAAEWVAAVWLMLRGYRILGFRLKGRAGEIDLLACRGRVLAVVEVKRRATMQAARLALKSAQFDRLLSAGETIRRNRPALQRLDLRIDMVALAPWRFPRHLRGVERDG</sequence>
<evidence type="ECO:0000313" key="3">
    <source>
        <dbReference type="Proteomes" id="UP001213664"/>
    </source>
</evidence>
<gene>
    <name evidence="2" type="ORF">P0Y50_04570</name>
</gene>
<protein>
    <submittedName>
        <fullName evidence="2">YraN family protein</fullName>
    </submittedName>
</protein>
<dbReference type="AlphaFoldDB" id="A0AAJ5X2P0"/>
<dbReference type="PANTHER" id="PTHR34039">
    <property type="entry name" value="UPF0102 PROTEIN YRAN"/>
    <property type="match status" value="1"/>
</dbReference>
<evidence type="ECO:0000256" key="1">
    <source>
        <dbReference type="ARBA" id="ARBA00006738"/>
    </source>
</evidence>
<dbReference type="SUPFAM" id="SSF52980">
    <property type="entry name" value="Restriction endonuclease-like"/>
    <property type="match status" value="1"/>
</dbReference>
<dbReference type="Proteomes" id="UP001213664">
    <property type="component" value="Chromosome"/>
</dbReference>